<dbReference type="EMBL" id="EAAA01000149">
    <property type="status" value="NOT_ANNOTATED_CDS"/>
    <property type="molecule type" value="Genomic_DNA"/>
</dbReference>
<name>H2XP42_CIOIN</name>
<dbReference type="AlphaFoldDB" id="H2XP42"/>
<evidence type="ECO:0000313" key="2">
    <source>
        <dbReference type="Proteomes" id="UP000008144"/>
    </source>
</evidence>
<reference evidence="1" key="4">
    <citation type="submission" date="2025-09" db="UniProtKB">
        <authorList>
            <consortium name="Ensembl"/>
        </authorList>
    </citation>
    <scope>IDENTIFICATION</scope>
</reference>
<dbReference type="Ensembl" id="ENSCINT00000031471.1">
    <property type="protein sequence ID" value="ENSCINP00000031425.1"/>
    <property type="gene ID" value="ENSCING00000024063.1"/>
</dbReference>
<proteinExistence type="predicted"/>
<protein>
    <submittedName>
        <fullName evidence="1">Uncharacterized protein</fullName>
    </submittedName>
</protein>
<dbReference type="Proteomes" id="UP000008144">
    <property type="component" value="Chromosome 1"/>
</dbReference>
<keyword evidence="2" id="KW-1185">Reference proteome</keyword>
<accession>H2XP42</accession>
<organism evidence="1 2">
    <name type="scientific">Ciona intestinalis</name>
    <name type="common">Transparent sea squirt</name>
    <name type="synonym">Ascidia intestinalis</name>
    <dbReference type="NCBI Taxonomy" id="7719"/>
    <lineage>
        <taxon>Eukaryota</taxon>
        <taxon>Metazoa</taxon>
        <taxon>Chordata</taxon>
        <taxon>Tunicata</taxon>
        <taxon>Ascidiacea</taxon>
        <taxon>Phlebobranchia</taxon>
        <taxon>Cionidae</taxon>
        <taxon>Ciona</taxon>
    </lineage>
</organism>
<evidence type="ECO:0000313" key="1">
    <source>
        <dbReference type="Ensembl" id="ENSCINP00000031425.1"/>
    </source>
</evidence>
<dbReference type="InParanoid" id="H2XP42"/>
<dbReference type="HOGENOM" id="CLU_1502963_0_0_1"/>
<reference evidence="1" key="3">
    <citation type="submission" date="2025-08" db="UniProtKB">
        <authorList>
            <consortium name="Ensembl"/>
        </authorList>
    </citation>
    <scope>IDENTIFICATION</scope>
</reference>
<reference evidence="1" key="2">
    <citation type="journal article" date="2008" name="Genome Biol.">
        <title>Improved genome assembly and evidence-based global gene model set for the chordate Ciona intestinalis: new insight into intron and operon populations.</title>
        <authorList>
            <person name="Satou Y."/>
            <person name="Mineta K."/>
            <person name="Ogasawara M."/>
            <person name="Sasakura Y."/>
            <person name="Shoguchi E."/>
            <person name="Ueno K."/>
            <person name="Yamada L."/>
            <person name="Matsumoto J."/>
            <person name="Wasserscheid J."/>
            <person name="Dewar K."/>
            <person name="Wiley G.B."/>
            <person name="Macmil S.L."/>
            <person name="Roe B.A."/>
            <person name="Zeller R.W."/>
            <person name="Hastings K.E."/>
            <person name="Lemaire P."/>
            <person name="Lindquist E."/>
            <person name="Endo T."/>
            <person name="Hotta K."/>
            <person name="Inaba K."/>
        </authorList>
    </citation>
    <scope>NUCLEOTIDE SEQUENCE [LARGE SCALE GENOMIC DNA]</scope>
    <source>
        <strain evidence="1">wild type</strain>
    </source>
</reference>
<sequence length="179" mass="21081">MYFVFVFVKRLYCSIQKNHSAVSKNQSRKTVSFVDMPLVDSDTARQNKQNRKQDFPRRRPCSSRCSQNLTWFVRRRIGKTTRAMRCVAVHNEETFQKTETIHSLLDNVSSQEPRNSRLALKPDKYTKTKAQIRQQEKQLISAPSDTIEHDITKFAPNFDRFQSNELKLTKKKVRNPKTE</sequence>
<reference evidence="2" key="1">
    <citation type="journal article" date="2002" name="Science">
        <title>The draft genome of Ciona intestinalis: insights into chordate and vertebrate origins.</title>
        <authorList>
            <person name="Dehal P."/>
            <person name="Satou Y."/>
            <person name="Campbell R.K."/>
            <person name="Chapman J."/>
            <person name="Degnan B."/>
            <person name="De Tomaso A."/>
            <person name="Davidson B."/>
            <person name="Di Gregorio A."/>
            <person name="Gelpke M."/>
            <person name="Goodstein D.M."/>
            <person name="Harafuji N."/>
            <person name="Hastings K.E."/>
            <person name="Ho I."/>
            <person name="Hotta K."/>
            <person name="Huang W."/>
            <person name="Kawashima T."/>
            <person name="Lemaire P."/>
            <person name="Martinez D."/>
            <person name="Meinertzhagen I.A."/>
            <person name="Necula S."/>
            <person name="Nonaka M."/>
            <person name="Putnam N."/>
            <person name="Rash S."/>
            <person name="Saiga H."/>
            <person name="Satake M."/>
            <person name="Terry A."/>
            <person name="Yamada L."/>
            <person name="Wang H.G."/>
            <person name="Awazu S."/>
            <person name="Azumi K."/>
            <person name="Boore J."/>
            <person name="Branno M."/>
            <person name="Chin-Bow S."/>
            <person name="DeSantis R."/>
            <person name="Doyle S."/>
            <person name="Francino P."/>
            <person name="Keys D.N."/>
            <person name="Haga S."/>
            <person name="Hayashi H."/>
            <person name="Hino K."/>
            <person name="Imai K.S."/>
            <person name="Inaba K."/>
            <person name="Kano S."/>
            <person name="Kobayashi K."/>
            <person name="Kobayashi M."/>
            <person name="Lee B.I."/>
            <person name="Makabe K.W."/>
            <person name="Manohar C."/>
            <person name="Matassi G."/>
            <person name="Medina M."/>
            <person name="Mochizuki Y."/>
            <person name="Mount S."/>
            <person name="Morishita T."/>
            <person name="Miura S."/>
            <person name="Nakayama A."/>
            <person name="Nishizaka S."/>
            <person name="Nomoto H."/>
            <person name="Ohta F."/>
            <person name="Oishi K."/>
            <person name="Rigoutsos I."/>
            <person name="Sano M."/>
            <person name="Sasaki A."/>
            <person name="Sasakura Y."/>
            <person name="Shoguchi E."/>
            <person name="Shin-i T."/>
            <person name="Spagnuolo A."/>
            <person name="Stainier D."/>
            <person name="Suzuki M.M."/>
            <person name="Tassy O."/>
            <person name="Takatori N."/>
            <person name="Tokuoka M."/>
            <person name="Yagi K."/>
            <person name="Yoshizaki F."/>
            <person name="Wada S."/>
            <person name="Zhang C."/>
            <person name="Hyatt P.D."/>
            <person name="Larimer F."/>
            <person name="Detter C."/>
            <person name="Doggett N."/>
            <person name="Glavina T."/>
            <person name="Hawkins T."/>
            <person name="Richardson P."/>
            <person name="Lucas S."/>
            <person name="Kohara Y."/>
            <person name="Levine M."/>
            <person name="Satoh N."/>
            <person name="Rokhsar D.S."/>
        </authorList>
    </citation>
    <scope>NUCLEOTIDE SEQUENCE [LARGE SCALE GENOMIC DNA]</scope>
</reference>